<organism evidence="1 2">
    <name type="scientific">Pusillimonas noertemannii</name>
    <dbReference type="NCBI Taxonomy" id="305977"/>
    <lineage>
        <taxon>Bacteria</taxon>
        <taxon>Pseudomonadati</taxon>
        <taxon>Pseudomonadota</taxon>
        <taxon>Betaproteobacteria</taxon>
        <taxon>Burkholderiales</taxon>
        <taxon>Alcaligenaceae</taxon>
        <taxon>Pusillimonas</taxon>
    </lineage>
</organism>
<accession>A0A2U1CMV9</accession>
<dbReference type="Pfam" id="PF06252">
    <property type="entry name" value="GemA"/>
    <property type="match status" value="1"/>
</dbReference>
<sequence length="154" mass="17523">MQTNHRNAMLARVHMLAKELAMDEKSYRVLLQCHTGKRSCKDLNQAALQLFTKTLERMASGVGPDDLEGTPVVSSMALPLAMYPTRKQWQTLAGLTRTIGWCGVRDDRMLCFVKRTTKVERLEELTRHEASMCITGLLAWQKQIKRHTVTGEHV</sequence>
<name>A0A2U1CMV9_9BURK</name>
<evidence type="ECO:0000313" key="2">
    <source>
        <dbReference type="Proteomes" id="UP000246145"/>
    </source>
</evidence>
<protein>
    <submittedName>
        <fullName evidence="1">Uncharacterized protein DUF1018</fullName>
    </submittedName>
</protein>
<proteinExistence type="predicted"/>
<dbReference type="EMBL" id="QEKO01000002">
    <property type="protein sequence ID" value="PVY62287.1"/>
    <property type="molecule type" value="Genomic_DNA"/>
</dbReference>
<reference evidence="1 2" key="1">
    <citation type="submission" date="2018-04" db="EMBL/GenBank/DDBJ databases">
        <title>Genomic Encyclopedia of Type Strains, Phase IV (KMG-IV): sequencing the most valuable type-strain genomes for metagenomic binning, comparative biology and taxonomic classification.</title>
        <authorList>
            <person name="Goeker M."/>
        </authorList>
    </citation>
    <scope>NUCLEOTIDE SEQUENCE [LARGE SCALE GENOMIC DNA]</scope>
    <source>
        <strain evidence="1 2">DSM 10065</strain>
    </source>
</reference>
<evidence type="ECO:0000313" key="1">
    <source>
        <dbReference type="EMBL" id="PVY62287.1"/>
    </source>
</evidence>
<keyword evidence="2" id="KW-1185">Reference proteome</keyword>
<dbReference type="AlphaFoldDB" id="A0A2U1CMV9"/>
<dbReference type="Proteomes" id="UP000246145">
    <property type="component" value="Unassembled WGS sequence"/>
</dbReference>
<comment type="caution">
    <text evidence="1">The sequence shown here is derived from an EMBL/GenBank/DDBJ whole genome shotgun (WGS) entry which is preliminary data.</text>
</comment>
<dbReference type="RefSeq" id="WP_165832510.1">
    <property type="nucleotide sequence ID" value="NZ_JACCEX010000002.1"/>
</dbReference>
<dbReference type="InterPro" id="IPR009363">
    <property type="entry name" value="Phage_Mu_Gp16"/>
</dbReference>
<gene>
    <name evidence="1" type="ORF">C7440_1780</name>
</gene>